<evidence type="ECO:0000313" key="7">
    <source>
        <dbReference type="Proteomes" id="UP001054821"/>
    </source>
</evidence>
<evidence type="ECO:0000259" key="4">
    <source>
        <dbReference type="Pfam" id="PF00077"/>
    </source>
</evidence>
<protein>
    <recommendedName>
        <fullName evidence="8">Peptidase A2 domain-containing protein</fullName>
    </recommendedName>
</protein>
<feature type="region of interest" description="Disordered" evidence="3">
    <location>
        <begin position="57"/>
        <end position="78"/>
    </location>
</feature>
<dbReference type="SUPFAM" id="SSF50630">
    <property type="entry name" value="Acid proteases"/>
    <property type="match status" value="1"/>
</dbReference>
<dbReference type="InterPro" id="IPR021109">
    <property type="entry name" value="Peptidase_aspartic_dom_sf"/>
</dbReference>
<evidence type="ECO:0000256" key="2">
    <source>
        <dbReference type="SAM" id="Coils"/>
    </source>
</evidence>
<dbReference type="InterPro" id="IPR056648">
    <property type="entry name" value="DUF7746"/>
</dbReference>
<feature type="compositionally biased region" description="Acidic residues" evidence="3">
    <location>
        <begin position="697"/>
        <end position="706"/>
    </location>
</feature>
<feature type="domain" description="Retropepsins" evidence="4">
    <location>
        <begin position="886"/>
        <end position="967"/>
    </location>
</feature>
<feature type="compositionally biased region" description="Polar residues" evidence="3">
    <location>
        <begin position="1"/>
        <end position="18"/>
    </location>
</feature>
<feature type="region of interest" description="Disordered" evidence="3">
    <location>
        <begin position="1364"/>
        <end position="1408"/>
    </location>
</feature>
<reference evidence="6 7" key="1">
    <citation type="journal article" date="2022" name="G3 (Bethesda)">
        <title>Whole-genome sequence and methylome profiling of the almond [Prunus dulcis (Mill.) D.A. Webb] cultivar 'Nonpareil'.</title>
        <authorList>
            <person name="D'Amico-Willman K.M."/>
            <person name="Ouma W.Z."/>
            <person name="Meulia T."/>
            <person name="Sideli G.M."/>
            <person name="Gradziel T.M."/>
            <person name="Fresnedo-Ramirez J."/>
        </authorList>
    </citation>
    <scope>NUCLEOTIDE SEQUENCE [LARGE SCALE GENOMIC DNA]</scope>
    <source>
        <strain evidence="6">Clone GOH B32 T37-40</strain>
    </source>
</reference>
<evidence type="ECO:0000256" key="1">
    <source>
        <dbReference type="ARBA" id="ARBA00022801"/>
    </source>
</evidence>
<dbReference type="CDD" id="cd00303">
    <property type="entry name" value="retropepsin_like"/>
    <property type="match status" value="1"/>
</dbReference>
<feature type="domain" description="DUF7746" evidence="5">
    <location>
        <begin position="381"/>
        <end position="456"/>
    </location>
</feature>
<feature type="compositionally biased region" description="Basic residues" evidence="3">
    <location>
        <begin position="652"/>
        <end position="672"/>
    </location>
</feature>
<feature type="compositionally biased region" description="Basic residues" evidence="3">
    <location>
        <begin position="623"/>
        <end position="640"/>
    </location>
</feature>
<feature type="coiled-coil region" evidence="2">
    <location>
        <begin position="806"/>
        <end position="833"/>
    </location>
</feature>
<accession>A0AAD4Z9H0</accession>
<feature type="region of interest" description="Disordered" evidence="3">
    <location>
        <begin position="691"/>
        <end position="725"/>
    </location>
</feature>
<sequence>MSIHQHQFNLRTPGQSQRHIPARHSFAASSSTLERDLEAERALIDFQLESHRKAAQVSQPCYGKQPVEEQKPKSPESPTQTYFEGFDFVDPQLRVLNKFHINWKKLQAHLTAPENQKRRDDYHCAFPLKYRRAAIFNEWKDYLRKEQVEMPYLDFVEAHYMSKKLKVITKETWSLPNDTQVVASHPPAESILINFKKTQIPACPFKFPEKLDSEKKLIEQSNNTNQSLIVIGKQLDKIETKVDKLVPSSDKLNTKVEKPLVQFQDLKTNPSLKIKQIKPTLQKIEEMLEQLTPVKGEPSGVKVLDSINPDSDQESVPSLDSVDSNISKIEKAFTELAVEPRITRITHQVTPTSLTKNWYTRPTPPDIQFEERHFQNQFSVSSDKLYEWNIDGLSEQEVFNKLQHMSMVANSYISNHSFRQSEIVPLLVTGFTGTLRNWWDKHLTPESKNLIIHAVKLNDEGLPIFDEQIGQGIEDGVNTLFYTIIEHFIGTPSHTTSRIHDQLSNLRCPKLSDFRWYKDVFISRVMLRDDSNQSFWKEKFINGLPNLFAHKIRTTLSNEQGHIDWNNLTYGNLVSTINQVGMKMCVDMKIGKEIQSDRKSAKYELGNFCEQYGLTSLPPSSRTKLHHKSPFRSYHNRKNRYQNNDSREFYKTKKHSPKKNWKKFPSKSKKTRFQNNSGKGKVVFWKCQKPDLKDSEPSDLESSVDSDSEKSYSSDSQPSSPHVPLGCKDNCCSPMKTISVLTKQEEQEELLIFLICKVENPELKAEYLKKFRKLLSQEGPSLSPPPQKISLNTTLERCSRKRDITLHDLHSEVKLIKKEIVDLKQLSQKLQSENYEIRQDLIALKPSSSQSPTNSDDESLNPEQALCLVKRISFKKWYVKVTIFVDQFEFTTVALLDSGADLNCIQEGLIPTKYYTKSCESLRTASGKSLQLNYEIPRAHVCQNKICFKTSFVLVKNITDEVIIGLPFLALLYPFQENHDGITSTHLGEQAKFEFLSKPELHQLKTFQKSSISKTVALISSHPPVPVIPIANRFTSLGTPIGSTVGPIRPNYQSALVSDYDPFAIVPPVAPIAQTSQSSTQFRKSSPYFPKDKVNLFIIEPLYEGISDPITIIRSYFPPNSHFFPPAPYKDLTFYRDILHETKSVEIKPIKDRDNPAVILYHSLYIQQILSQAEFSRHPYELKYLKSTHPYTYADYIDAWYNIFLHQTVDFSHSWFINFDAKFRSPFPYWFLHWWDQHGPTADVLPTEVHNLTNYYASKSQFTKQQLFFPKLLLFIARYKIPWIMKWNYHANWESKIMSRQYFVKWWDKFSMDRISIYVFKDFPQSDHPPKPSSPTGSVSSAISIDGKSKAELRALAAQLLDQASQMNDDEDNESSPSASSCQPGSSSFDPNIPFAQDPYDAYDLGSD</sequence>
<dbReference type="Pfam" id="PF22909">
    <property type="entry name" value="Caulimovir_coat_dom"/>
    <property type="match status" value="1"/>
</dbReference>
<gene>
    <name evidence="6" type="ORF">L3X38_017783</name>
</gene>
<feature type="compositionally biased region" description="Low complexity" evidence="3">
    <location>
        <begin position="1375"/>
        <end position="1388"/>
    </location>
</feature>
<name>A0AAD4Z9H0_PRUDU</name>
<keyword evidence="2" id="KW-0175">Coiled coil</keyword>
<dbReference type="PANTHER" id="PTHR33054">
    <property type="entry name" value="CCHC-TYPE DOMAIN-CONTAINING PROTEIN"/>
    <property type="match status" value="1"/>
</dbReference>
<proteinExistence type="predicted"/>
<dbReference type="InterPro" id="IPR018061">
    <property type="entry name" value="Retropepsins"/>
</dbReference>
<keyword evidence="7" id="KW-1185">Reference proteome</keyword>
<keyword evidence="1" id="KW-0378">Hydrolase</keyword>
<dbReference type="Proteomes" id="UP001054821">
    <property type="component" value="Chromosome 3"/>
</dbReference>
<dbReference type="GO" id="GO:0016787">
    <property type="term" value="F:hydrolase activity"/>
    <property type="evidence" value="ECO:0007669"/>
    <property type="project" value="UniProtKB-KW"/>
</dbReference>
<dbReference type="EMBL" id="JAJFAZ020000003">
    <property type="protein sequence ID" value="KAI5338512.1"/>
    <property type="molecule type" value="Genomic_DNA"/>
</dbReference>
<comment type="caution">
    <text evidence="6">The sequence shown here is derived from an EMBL/GenBank/DDBJ whole genome shotgun (WGS) entry which is preliminary data.</text>
</comment>
<evidence type="ECO:0000256" key="3">
    <source>
        <dbReference type="SAM" id="MobiDB-lite"/>
    </source>
</evidence>
<feature type="region of interest" description="Disordered" evidence="3">
    <location>
        <begin position="1"/>
        <end position="21"/>
    </location>
</feature>
<dbReference type="Pfam" id="PF00077">
    <property type="entry name" value="RVP"/>
    <property type="match status" value="1"/>
</dbReference>
<evidence type="ECO:0008006" key="8">
    <source>
        <dbReference type="Google" id="ProtNLM"/>
    </source>
</evidence>
<organism evidence="6 7">
    <name type="scientific">Prunus dulcis</name>
    <name type="common">Almond</name>
    <name type="synonym">Amygdalus dulcis</name>
    <dbReference type="NCBI Taxonomy" id="3755"/>
    <lineage>
        <taxon>Eukaryota</taxon>
        <taxon>Viridiplantae</taxon>
        <taxon>Streptophyta</taxon>
        <taxon>Embryophyta</taxon>
        <taxon>Tracheophyta</taxon>
        <taxon>Spermatophyta</taxon>
        <taxon>Magnoliopsida</taxon>
        <taxon>eudicotyledons</taxon>
        <taxon>Gunneridae</taxon>
        <taxon>Pentapetalae</taxon>
        <taxon>rosids</taxon>
        <taxon>fabids</taxon>
        <taxon>Rosales</taxon>
        <taxon>Rosaceae</taxon>
        <taxon>Amygdaloideae</taxon>
        <taxon>Amygdaleae</taxon>
        <taxon>Prunus</taxon>
    </lineage>
</organism>
<dbReference type="PANTHER" id="PTHR33054:SF9">
    <property type="entry name" value="CCHC-TYPE DOMAIN-CONTAINING PROTEIN"/>
    <property type="match status" value="1"/>
</dbReference>
<evidence type="ECO:0000313" key="6">
    <source>
        <dbReference type="EMBL" id="KAI5338512.1"/>
    </source>
</evidence>
<feature type="region of interest" description="Disordered" evidence="3">
    <location>
        <begin position="619"/>
        <end position="676"/>
    </location>
</feature>
<dbReference type="Pfam" id="PF24925">
    <property type="entry name" value="DUF7746"/>
    <property type="match status" value="1"/>
</dbReference>
<evidence type="ECO:0000259" key="5">
    <source>
        <dbReference type="Pfam" id="PF24925"/>
    </source>
</evidence>